<feature type="compositionally biased region" description="Basic and acidic residues" evidence="1">
    <location>
        <begin position="55"/>
        <end position="64"/>
    </location>
</feature>
<organism evidence="2 3">
    <name type="scientific">Chaetomium fimeti</name>
    <dbReference type="NCBI Taxonomy" id="1854472"/>
    <lineage>
        <taxon>Eukaryota</taxon>
        <taxon>Fungi</taxon>
        <taxon>Dikarya</taxon>
        <taxon>Ascomycota</taxon>
        <taxon>Pezizomycotina</taxon>
        <taxon>Sordariomycetes</taxon>
        <taxon>Sordariomycetidae</taxon>
        <taxon>Sordariales</taxon>
        <taxon>Chaetomiaceae</taxon>
        <taxon>Chaetomium</taxon>
    </lineage>
</organism>
<feature type="region of interest" description="Disordered" evidence="1">
    <location>
        <begin position="1"/>
        <end position="64"/>
    </location>
</feature>
<protein>
    <submittedName>
        <fullName evidence="2">Uncharacterized protein</fullName>
    </submittedName>
</protein>
<dbReference type="AlphaFoldDB" id="A0AAE0LXS0"/>
<feature type="compositionally biased region" description="Low complexity" evidence="1">
    <location>
        <begin position="44"/>
        <end position="54"/>
    </location>
</feature>
<dbReference type="RefSeq" id="XP_062665017.1">
    <property type="nucleotide sequence ID" value="XM_062806360.1"/>
</dbReference>
<comment type="caution">
    <text evidence="2">The sequence shown here is derived from an EMBL/GenBank/DDBJ whole genome shotgun (WGS) entry which is preliminary data.</text>
</comment>
<evidence type="ECO:0000313" key="3">
    <source>
        <dbReference type="Proteomes" id="UP001278766"/>
    </source>
</evidence>
<keyword evidence="3" id="KW-1185">Reference proteome</keyword>
<gene>
    <name evidence="2" type="ORF">B0H64DRAFT_438565</name>
</gene>
<evidence type="ECO:0000313" key="2">
    <source>
        <dbReference type="EMBL" id="KAK3301503.1"/>
    </source>
</evidence>
<proteinExistence type="predicted"/>
<reference evidence="2" key="2">
    <citation type="submission" date="2023-06" db="EMBL/GenBank/DDBJ databases">
        <authorList>
            <consortium name="Lawrence Berkeley National Laboratory"/>
            <person name="Haridas S."/>
            <person name="Hensen N."/>
            <person name="Bonometti L."/>
            <person name="Westerberg I."/>
            <person name="Brannstrom I.O."/>
            <person name="Guillou S."/>
            <person name="Cros-Aarteil S."/>
            <person name="Calhoun S."/>
            <person name="Kuo A."/>
            <person name="Mondo S."/>
            <person name="Pangilinan J."/>
            <person name="Riley R."/>
            <person name="Labutti K."/>
            <person name="Andreopoulos B."/>
            <person name="Lipzen A."/>
            <person name="Chen C."/>
            <person name="Yanf M."/>
            <person name="Daum C."/>
            <person name="Ng V."/>
            <person name="Clum A."/>
            <person name="Steindorff A."/>
            <person name="Ohm R."/>
            <person name="Martin F."/>
            <person name="Silar P."/>
            <person name="Natvig D."/>
            <person name="Lalanne C."/>
            <person name="Gautier V."/>
            <person name="Ament-Velasquez S.L."/>
            <person name="Kruys A."/>
            <person name="Hutchinson M.I."/>
            <person name="Powell A.J."/>
            <person name="Barry K."/>
            <person name="Miller A.N."/>
            <person name="Grigoriev I.V."/>
            <person name="Debuchy R."/>
            <person name="Gladieux P."/>
            <person name="Thoren M.H."/>
            <person name="Johannesson H."/>
        </authorList>
    </citation>
    <scope>NUCLEOTIDE SEQUENCE</scope>
    <source>
        <strain evidence="2">CBS 168.71</strain>
    </source>
</reference>
<dbReference type="GeneID" id="87843308"/>
<feature type="compositionally biased region" description="Basic and acidic residues" evidence="1">
    <location>
        <begin position="1"/>
        <end position="39"/>
    </location>
</feature>
<name>A0AAE0LXS0_9PEZI</name>
<accession>A0AAE0LXS0</accession>
<sequence length="64" mass="6765">MGKSKMDDAAAERIRRARGDKDAFSKRAADAARRNDGGQDQHASSSKSGSVGSKANRESGAEKK</sequence>
<reference evidence="2" key="1">
    <citation type="journal article" date="2023" name="Mol. Phylogenet. Evol.">
        <title>Genome-scale phylogeny and comparative genomics of the fungal order Sordariales.</title>
        <authorList>
            <person name="Hensen N."/>
            <person name="Bonometti L."/>
            <person name="Westerberg I."/>
            <person name="Brannstrom I.O."/>
            <person name="Guillou S."/>
            <person name="Cros-Aarteil S."/>
            <person name="Calhoun S."/>
            <person name="Haridas S."/>
            <person name="Kuo A."/>
            <person name="Mondo S."/>
            <person name="Pangilinan J."/>
            <person name="Riley R."/>
            <person name="LaButti K."/>
            <person name="Andreopoulos B."/>
            <person name="Lipzen A."/>
            <person name="Chen C."/>
            <person name="Yan M."/>
            <person name="Daum C."/>
            <person name="Ng V."/>
            <person name="Clum A."/>
            <person name="Steindorff A."/>
            <person name="Ohm R.A."/>
            <person name="Martin F."/>
            <person name="Silar P."/>
            <person name="Natvig D.O."/>
            <person name="Lalanne C."/>
            <person name="Gautier V."/>
            <person name="Ament-Velasquez S.L."/>
            <person name="Kruys A."/>
            <person name="Hutchinson M.I."/>
            <person name="Powell A.J."/>
            <person name="Barry K."/>
            <person name="Miller A.N."/>
            <person name="Grigoriev I.V."/>
            <person name="Debuchy R."/>
            <person name="Gladieux P."/>
            <person name="Hiltunen Thoren M."/>
            <person name="Johannesson H."/>
        </authorList>
    </citation>
    <scope>NUCLEOTIDE SEQUENCE</scope>
    <source>
        <strain evidence="2">CBS 168.71</strain>
    </source>
</reference>
<dbReference type="EMBL" id="JAUEPN010000001">
    <property type="protein sequence ID" value="KAK3301503.1"/>
    <property type="molecule type" value="Genomic_DNA"/>
</dbReference>
<evidence type="ECO:0000256" key="1">
    <source>
        <dbReference type="SAM" id="MobiDB-lite"/>
    </source>
</evidence>
<dbReference type="Proteomes" id="UP001278766">
    <property type="component" value="Unassembled WGS sequence"/>
</dbReference>